<proteinExistence type="predicted"/>
<evidence type="ECO:0000313" key="4">
    <source>
        <dbReference type="EMBL" id="KAL3319707.1"/>
    </source>
</evidence>
<name>A0ABD2QK33_9PLAT</name>
<protein>
    <submittedName>
        <fullName evidence="4">Uncharacterized protein</fullName>
    </submittedName>
</protein>
<evidence type="ECO:0000256" key="2">
    <source>
        <dbReference type="ARBA" id="ARBA00023163"/>
    </source>
</evidence>
<keyword evidence="1" id="KW-0240">DNA-directed RNA polymerase</keyword>
<comment type="caution">
    <text evidence="4">The sequence shown here is derived from an EMBL/GenBank/DDBJ whole genome shotgun (WGS) entry which is preliminary data.</text>
</comment>
<feature type="compositionally biased region" description="Basic and acidic residues" evidence="3">
    <location>
        <begin position="192"/>
        <end position="204"/>
    </location>
</feature>
<dbReference type="Gene3D" id="3.30.1490.120">
    <property type="entry name" value="RNA polymerase Rpb7-like, N-terminal domain"/>
    <property type="match status" value="1"/>
</dbReference>
<sequence>MQCVEWIIPLSLYPHDLQDPKTAVSTHLSTFKNRVVPELKGILVKFHIDQMSIVPSAGCLTGKGGESKGLILLHPELSFIRTTVSIPVDIFKPVMGSVLEVKVTAEKPTYFISKFGGYRNLTVILNKIGESACVESVDGSSVELEIGKYMQAQVTLVDIKYRNVYIQAKFMRFIEPSQEMLKQEAIQLKEREEKNKKSNLDKASKRSLKQESNLSQLSSGEKPVQGTPCKKVKPNPIESMMEEEAPSYDWQFTQKAPEPSPIKTPHKKKVKLEESIEPSYQWSFTQENKSKMSRNEAFFESMSCTNSACPPSPDLFSSDDD</sequence>
<reference evidence="4 5" key="1">
    <citation type="submission" date="2024-11" db="EMBL/GenBank/DDBJ databases">
        <title>Adaptive evolution of stress response genes in parasites aligns with host niche diversity.</title>
        <authorList>
            <person name="Hahn C."/>
            <person name="Resl P."/>
        </authorList>
    </citation>
    <scope>NUCLEOTIDE SEQUENCE [LARGE SCALE GENOMIC DNA]</scope>
    <source>
        <strain evidence="4">EGGRZ-B1_66</strain>
        <tissue evidence="4">Body</tissue>
    </source>
</reference>
<feature type="compositionally biased region" description="Polar residues" evidence="3">
    <location>
        <begin position="210"/>
        <end position="219"/>
    </location>
</feature>
<accession>A0ABD2QK33</accession>
<organism evidence="4 5">
    <name type="scientific">Cichlidogyrus casuarinus</name>
    <dbReference type="NCBI Taxonomy" id="1844966"/>
    <lineage>
        <taxon>Eukaryota</taxon>
        <taxon>Metazoa</taxon>
        <taxon>Spiralia</taxon>
        <taxon>Lophotrochozoa</taxon>
        <taxon>Platyhelminthes</taxon>
        <taxon>Monogenea</taxon>
        <taxon>Monopisthocotylea</taxon>
        <taxon>Dactylogyridea</taxon>
        <taxon>Ancyrocephalidae</taxon>
        <taxon>Cichlidogyrus</taxon>
    </lineage>
</organism>
<feature type="region of interest" description="Disordered" evidence="3">
    <location>
        <begin position="192"/>
        <end position="236"/>
    </location>
</feature>
<gene>
    <name evidence="4" type="ORF">Ciccas_001614</name>
</gene>
<evidence type="ECO:0000313" key="5">
    <source>
        <dbReference type="Proteomes" id="UP001626550"/>
    </source>
</evidence>
<dbReference type="InterPro" id="IPR036898">
    <property type="entry name" value="RNA_pol_Rpb7-like_N_sf"/>
</dbReference>
<evidence type="ECO:0000256" key="3">
    <source>
        <dbReference type="SAM" id="MobiDB-lite"/>
    </source>
</evidence>
<keyword evidence="5" id="KW-1185">Reference proteome</keyword>
<evidence type="ECO:0000256" key="1">
    <source>
        <dbReference type="ARBA" id="ARBA00022478"/>
    </source>
</evidence>
<dbReference type="GO" id="GO:0000428">
    <property type="term" value="C:DNA-directed RNA polymerase complex"/>
    <property type="evidence" value="ECO:0007669"/>
    <property type="project" value="UniProtKB-KW"/>
</dbReference>
<dbReference type="EMBL" id="JBJKFK010000108">
    <property type="protein sequence ID" value="KAL3319707.1"/>
    <property type="molecule type" value="Genomic_DNA"/>
</dbReference>
<dbReference type="Proteomes" id="UP001626550">
    <property type="component" value="Unassembled WGS sequence"/>
</dbReference>
<dbReference type="AlphaFoldDB" id="A0ABD2QK33"/>
<keyword evidence="2" id="KW-0804">Transcription</keyword>